<sequence length="26" mass="2732">MHAIISPVLEKGGGGETTSSVWLFQS</sequence>
<protein>
    <submittedName>
        <fullName evidence="2">Uncharacterized protein</fullName>
    </submittedName>
</protein>
<dbReference type="AlphaFoldDB" id="A0A0E9TWU1"/>
<dbReference type="EMBL" id="GBXM01050561">
    <property type="protein sequence ID" value="JAH58016.1"/>
    <property type="molecule type" value="Transcribed_RNA"/>
</dbReference>
<reference evidence="2" key="2">
    <citation type="journal article" date="2015" name="Fish Shellfish Immunol.">
        <title>Early steps in the European eel (Anguilla anguilla)-Vibrio vulnificus interaction in the gills: Role of the RtxA13 toxin.</title>
        <authorList>
            <person name="Callol A."/>
            <person name="Pajuelo D."/>
            <person name="Ebbesson L."/>
            <person name="Teles M."/>
            <person name="MacKenzie S."/>
            <person name="Amaro C."/>
        </authorList>
    </citation>
    <scope>NUCLEOTIDE SEQUENCE</scope>
</reference>
<organism evidence="2">
    <name type="scientific">Anguilla anguilla</name>
    <name type="common">European freshwater eel</name>
    <name type="synonym">Muraena anguilla</name>
    <dbReference type="NCBI Taxonomy" id="7936"/>
    <lineage>
        <taxon>Eukaryota</taxon>
        <taxon>Metazoa</taxon>
        <taxon>Chordata</taxon>
        <taxon>Craniata</taxon>
        <taxon>Vertebrata</taxon>
        <taxon>Euteleostomi</taxon>
        <taxon>Actinopterygii</taxon>
        <taxon>Neopterygii</taxon>
        <taxon>Teleostei</taxon>
        <taxon>Anguilliformes</taxon>
        <taxon>Anguillidae</taxon>
        <taxon>Anguilla</taxon>
    </lineage>
</organism>
<evidence type="ECO:0000313" key="2">
    <source>
        <dbReference type="EMBL" id="JAH58016.1"/>
    </source>
</evidence>
<feature type="compositionally biased region" description="Polar residues" evidence="1">
    <location>
        <begin position="17"/>
        <end position="26"/>
    </location>
</feature>
<reference evidence="2" key="1">
    <citation type="submission" date="2014-11" db="EMBL/GenBank/DDBJ databases">
        <authorList>
            <person name="Amaro Gonzalez C."/>
        </authorList>
    </citation>
    <scope>NUCLEOTIDE SEQUENCE</scope>
</reference>
<feature type="region of interest" description="Disordered" evidence="1">
    <location>
        <begin position="1"/>
        <end position="26"/>
    </location>
</feature>
<accession>A0A0E9TWU1</accession>
<evidence type="ECO:0000256" key="1">
    <source>
        <dbReference type="SAM" id="MobiDB-lite"/>
    </source>
</evidence>
<proteinExistence type="predicted"/>
<name>A0A0E9TWU1_ANGAN</name>